<gene>
    <name evidence="1" type="ORF">BJ138DRAFT_1072332</name>
</gene>
<dbReference type="EMBL" id="MU268106">
    <property type="protein sequence ID" value="KAH7905890.1"/>
    <property type="molecule type" value="Genomic_DNA"/>
</dbReference>
<accession>A0ACB7ZXD4</accession>
<keyword evidence="2" id="KW-1185">Reference proteome</keyword>
<feature type="non-terminal residue" evidence="1">
    <location>
        <position position="426"/>
    </location>
</feature>
<reference evidence="1" key="1">
    <citation type="journal article" date="2021" name="New Phytol.">
        <title>Evolutionary innovations through gain and loss of genes in the ectomycorrhizal Boletales.</title>
        <authorList>
            <person name="Wu G."/>
            <person name="Miyauchi S."/>
            <person name="Morin E."/>
            <person name="Kuo A."/>
            <person name="Drula E."/>
            <person name="Varga T."/>
            <person name="Kohler A."/>
            <person name="Feng B."/>
            <person name="Cao Y."/>
            <person name="Lipzen A."/>
            <person name="Daum C."/>
            <person name="Hundley H."/>
            <person name="Pangilinan J."/>
            <person name="Johnson J."/>
            <person name="Barry K."/>
            <person name="LaButti K."/>
            <person name="Ng V."/>
            <person name="Ahrendt S."/>
            <person name="Min B."/>
            <person name="Choi I.G."/>
            <person name="Park H."/>
            <person name="Plett J.M."/>
            <person name="Magnuson J."/>
            <person name="Spatafora J.W."/>
            <person name="Nagy L.G."/>
            <person name="Henrissat B."/>
            <person name="Grigoriev I.V."/>
            <person name="Yang Z.L."/>
            <person name="Xu J."/>
            <person name="Martin F.M."/>
        </authorList>
    </citation>
    <scope>NUCLEOTIDE SEQUENCE</scope>
    <source>
        <strain evidence="1">ATCC 28755</strain>
    </source>
</reference>
<evidence type="ECO:0000313" key="2">
    <source>
        <dbReference type="Proteomes" id="UP000790377"/>
    </source>
</evidence>
<proteinExistence type="predicted"/>
<dbReference type="Proteomes" id="UP000790377">
    <property type="component" value="Unassembled WGS sequence"/>
</dbReference>
<evidence type="ECO:0000313" key="1">
    <source>
        <dbReference type="EMBL" id="KAH7905890.1"/>
    </source>
</evidence>
<name>A0ACB7ZXD4_9AGAM</name>
<comment type="caution">
    <text evidence="1">The sequence shown here is derived from an EMBL/GenBank/DDBJ whole genome shotgun (WGS) entry which is preliminary data.</text>
</comment>
<sequence>MHLPALNITDLFLGLWRGVLDCDKDDDRSTWDWAVLQGDTWTRHGKTVANATPYLPGSFDRPPRNPAEKISSGYKAWEFLLYMFSLGPGLFFGVLPDKYWHHFCKLVFAVRLLHQRSIPREQLQLIHTSLVEFYQDFELLYYQRKTARLHFCRQSLHALLHLAPEVTRLGPPVYYTQWTMERTIGNLGEEIKQPSDPYTNLSRRGLRRSQVNALFSMIPSLNRERLCKLPRGAEDLGDGFLLLRARDTAKRPVSTEERHAIQRYIENSENVALPPNWCPRVRKWARIRLPNGQVARSAWKENQKPLDKVRMARNVKFRNADNQTAFGEVQYYFYTKVAGRHIPVALVSLYSAPDKDLLRRSHQTLWVCKYQGIGALQVIDVKSIVSVVAMVPFPHSDEVGGSSSFFVAEKPGLEVAYLGGVEEECP</sequence>
<protein>
    <submittedName>
        <fullName evidence="1">Uncharacterized protein</fullName>
    </submittedName>
</protein>
<organism evidence="1 2">
    <name type="scientific">Hygrophoropsis aurantiaca</name>
    <dbReference type="NCBI Taxonomy" id="72124"/>
    <lineage>
        <taxon>Eukaryota</taxon>
        <taxon>Fungi</taxon>
        <taxon>Dikarya</taxon>
        <taxon>Basidiomycota</taxon>
        <taxon>Agaricomycotina</taxon>
        <taxon>Agaricomycetes</taxon>
        <taxon>Agaricomycetidae</taxon>
        <taxon>Boletales</taxon>
        <taxon>Coniophorineae</taxon>
        <taxon>Hygrophoropsidaceae</taxon>
        <taxon>Hygrophoropsis</taxon>
    </lineage>
</organism>